<dbReference type="GO" id="GO:0015562">
    <property type="term" value="F:efflux transmembrane transporter activity"/>
    <property type="evidence" value="ECO:0007669"/>
    <property type="project" value="TreeGrafter"/>
</dbReference>
<accession>A2BW82</accession>
<name>A2BW82_PROM5</name>
<dbReference type="RefSeq" id="WP_011820148.1">
    <property type="nucleotide sequence ID" value="NC_008817.1"/>
</dbReference>
<dbReference type="HOGENOM" id="CLU_031364_0_0_3"/>
<sequence>MFVSKFKNLIYCFLIFFPLSLGISSCSQNKKLISSDKEISSDIIFQINAVAALGQLSPSGEIRKLAAPISQFGSSPRLSQLLVSEGDFVKKGSVLAVFENREKLISDLERKNNLIKTNNLEISLKKDQIKRYELAVEKSAYSLVQLSQRKDELLKLQKQKIVNIGDKNNIEIDLFNSQLRSPIDGFILAVNTRVGERPNNEGILEVGSSQNMEALIEVYESDINRVFVSQKVELSSENGGFSKILKGEVIRISPQVKQRKVLSTDPTGDADARIIEVLVKLNDESIKLVRNYTGMKVIAKFLP</sequence>
<dbReference type="PANTHER" id="PTHR30469">
    <property type="entry name" value="MULTIDRUG RESISTANCE PROTEIN MDTA"/>
    <property type="match status" value="1"/>
</dbReference>
<dbReference type="GO" id="GO:1990281">
    <property type="term" value="C:efflux pump complex"/>
    <property type="evidence" value="ECO:0007669"/>
    <property type="project" value="TreeGrafter"/>
</dbReference>
<proteinExistence type="predicted"/>
<dbReference type="EMBL" id="CP000552">
    <property type="protein sequence ID" value="ABM72043.1"/>
    <property type="molecule type" value="Genomic_DNA"/>
</dbReference>
<dbReference type="GeneID" id="60201607"/>
<dbReference type="PANTHER" id="PTHR30469:SF15">
    <property type="entry name" value="HLYD FAMILY OF SECRETION PROTEINS"/>
    <property type="match status" value="1"/>
</dbReference>
<dbReference type="eggNOG" id="COG0845">
    <property type="taxonomic scope" value="Bacteria"/>
</dbReference>
<dbReference type="AlphaFoldDB" id="A2BW82"/>
<dbReference type="NCBIfam" id="TIGR02971">
    <property type="entry name" value="heterocyst_DevB"/>
    <property type="match status" value="1"/>
</dbReference>
<organism evidence="1 2">
    <name type="scientific">Prochlorococcus marinus (strain MIT 9515)</name>
    <dbReference type="NCBI Taxonomy" id="167542"/>
    <lineage>
        <taxon>Bacteria</taxon>
        <taxon>Bacillati</taxon>
        <taxon>Cyanobacteriota</taxon>
        <taxon>Cyanophyceae</taxon>
        <taxon>Synechococcales</taxon>
        <taxon>Prochlorococcaceae</taxon>
        <taxon>Prochlorococcus</taxon>
    </lineage>
</organism>
<evidence type="ECO:0000313" key="2">
    <source>
        <dbReference type="Proteomes" id="UP000001589"/>
    </source>
</evidence>
<protein>
    <submittedName>
        <fullName evidence="1">Possible ABC transporter component</fullName>
    </submittedName>
</protein>
<evidence type="ECO:0000313" key="1">
    <source>
        <dbReference type="EMBL" id="ABM72043.1"/>
    </source>
</evidence>
<dbReference type="KEGG" id="pmc:P9515_08361"/>
<reference evidence="1 2" key="1">
    <citation type="journal article" date="2007" name="PLoS Genet.">
        <title>Patterns and implications of gene gain and loss in the evolution of Prochlorococcus.</title>
        <authorList>
            <person name="Kettler G.C."/>
            <person name="Martiny A.C."/>
            <person name="Huang K."/>
            <person name="Zucker J."/>
            <person name="Coleman M.L."/>
            <person name="Rodrigue S."/>
            <person name="Chen F."/>
            <person name="Lapidus A."/>
            <person name="Ferriera S."/>
            <person name="Johnson J."/>
            <person name="Steglich C."/>
            <person name="Church G.M."/>
            <person name="Richardson P."/>
            <person name="Chisholm S.W."/>
        </authorList>
    </citation>
    <scope>NUCLEOTIDE SEQUENCE [LARGE SCALE GENOMIC DNA]</scope>
    <source>
        <strain evidence="1 2">MIT 9515</strain>
    </source>
</reference>
<dbReference type="InterPro" id="IPR014315">
    <property type="entry name" value="ABC_heterocyst_DevB"/>
</dbReference>
<dbReference type="OrthoDB" id="264111at2"/>
<dbReference type="PROSITE" id="PS51257">
    <property type="entry name" value="PROKAR_LIPOPROTEIN"/>
    <property type="match status" value="1"/>
</dbReference>
<dbReference type="Gene3D" id="2.40.30.170">
    <property type="match status" value="1"/>
</dbReference>
<dbReference type="Gene3D" id="2.40.50.100">
    <property type="match status" value="1"/>
</dbReference>
<dbReference type="Proteomes" id="UP000001589">
    <property type="component" value="Chromosome"/>
</dbReference>
<dbReference type="STRING" id="167542.P9515_08361"/>
<gene>
    <name evidence="1" type="ordered locus">P9515_08361</name>
</gene>